<feature type="domain" description="Aminoglycoside phosphotransferase" evidence="1">
    <location>
        <begin position="22"/>
        <end position="235"/>
    </location>
</feature>
<dbReference type="EMBL" id="JACFOF010000010">
    <property type="protein sequence ID" value="MBW7953934.1"/>
    <property type="molecule type" value="Genomic_DNA"/>
</dbReference>
<dbReference type="InterPro" id="IPR002575">
    <property type="entry name" value="Aminoglycoside_PTrfase"/>
</dbReference>
<gene>
    <name evidence="2" type="ORF">H3C67_04045</name>
</gene>
<evidence type="ECO:0000259" key="1">
    <source>
        <dbReference type="Pfam" id="PF01636"/>
    </source>
</evidence>
<name>A0A952AI69_9BACT</name>
<dbReference type="SUPFAM" id="SSF56112">
    <property type="entry name" value="Protein kinase-like (PK-like)"/>
    <property type="match status" value="1"/>
</dbReference>
<dbReference type="Proteomes" id="UP000781173">
    <property type="component" value="Unassembled WGS sequence"/>
</dbReference>
<dbReference type="Pfam" id="PF01636">
    <property type="entry name" value="APH"/>
    <property type="match status" value="1"/>
</dbReference>
<evidence type="ECO:0000313" key="2">
    <source>
        <dbReference type="EMBL" id="MBW7953934.1"/>
    </source>
</evidence>
<dbReference type="AlphaFoldDB" id="A0A952AI69"/>
<organism evidence="2 3">
    <name type="scientific">Candidatus Dojkabacteria bacterium</name>
    <dbReference type="NCBI Taxonomy" id="2099670"/>
    <lineage>
        <taxon>Bacteria</taxon>
        <taxon>Candidatus Dojkabacteria</taxon>
    </lineage>
</organism>
<sequence>MTEAKITRIIEDNYGFRVLGLKPAPRQFVAETWFVESENKQRFFVKYIDKQLFIPEVVASLPVLDAMHKAGIDRINWPILTNANNFYVEIDKAILVLFNAFDALQSYDYSEEAFGSLLAKIHGITAKIEVPIPTEDYSYAYKDSFESRLEGILSSQLVTDEVTKKLKQILLKYEKRIRFEYDLFQSLTKQMIELDLPKVITHGDAGGNTLVKSPNDLYIIDWDSILLAPAERDTWIPSSKFFVGYNKVVPTFTPNKVSTDFYTLMYYFRSMAQYFDEIISEKTDEHRLENLHAIEHDFLEGWIKKFLLRVYSKSGS</sequence>
<reference evidence="2" key="1">
    <citation type="journal article" date="2022" name="ISME J.">
        <title>A general approach to explore prokaryotic protein glycosylation reveals the unique surface layer modulation of an anammox bacterium.</title>
        <authorList>
            <person name="Pabst M."/>
            <person name="Grouzdev D.S."/>
            <person name="Lawson C.E."/>
            <person name="Kleikamp H.B.C."/>
            <person name="de Ram C."/>
            <person name="Louwen R."/>
            <person name="Lin Y.M."/>
            <person name="Lucker S."/>
            <person name="van Loosdrecht M.C.M."/>
            <person name="Laureni M."/>
        </authorList>
    </citation>
    <scope>NUCLEOTIDE SEQUENCE</scope>
    <source>
        <strain evidence="2">BROCD043</strain>
    </source>
</reference>
<evidence type="ECO:0000313" key="3">
    <source>
        <dbReference type="Proteomes" id="UP000781173"/>
    </source>
</evidence>
<proteinExistence type="predicted"/>
<dbReference type="Gene3D" id="3.30.200.20">
    <property type="entry name" value="Phosphorylase Kinase, domain 1"/>
    <property type="match status" value="1"/>
</dbReference>
<protein>
    <submittedName>
        <fullName evidence="2">Phosphotransferase</fullName>
    </submittedName>
</protein>
<accession>A0A952AI69</accession>
<dbReference type="InterPro" id="IPR011009">
    <property type="entry name" value="Kinase-like_dom_sf"/>
</dbReference>
<dbReference type="Gene3D" id="1.20.58.840">
    <property type="match status" value="1"/>
</dbReference>
<comment type="caution">
    <text evidence="2">The sequence shown here is derived from an EMBL/GenBank/DDBJ whole genome shotgun (WGS) entry which is preliminary data.</text>
</comment>
<dbReference type="Gene3D" id="1.10.510.10">
    <property type="entry name" value="Transferase(Phosphotransferase) domain 1"/>
    <property type="match status" value="1"/>
</dbReference>